<dbReference type="EMBL" id="JACJTC010000001">
    <property type="protein sequence ID" value="MBD2609799.1"/>
    <property type="molecule type" value="Genomic_DNA"/>
</dbReference>
<keyword evidence="4" id="KW-1185">Reference proteome</keyword>
<dbReference type="PRINTS" id="PR00080">
    <property type="entry name" value="SDRFAMILY"/>
</dbReference>
<dbReference type="PANTHER" id="PTHR43639:SF1">
    <property type="entry name" value="SHORT-CHAIN DEHYDROGENASE_REDUCTASE FAMILY PROTEIN"/>
    <property type="match status" value="1"/>
</dbReference>
<comment type="similarity">
    <text evidence="1">Belongs to the short-chain dehydrogenases/reductases (SDR) family.</text>
</comment>
<gene>
    <name evidence="3" type="ORF">H6G94_00675</name>
</gene>
<protein>
    <submittedName>
        <fullName evidence="3">SDR family oxidoreductase</fullName>
    </submittedName>
</protein>
<dbReference type="Gene3D" id="3.40.50.720">
    <property type="entry name" value="NAD(P)-binding Rossmann-like Domain"/>
    <property type="match status" value="1"/>
</dbReference>
<accession>A0ABR8H2J2</accession>
<dbReference type="PANTHER" id="PTHR43639">
    <property type="entry name" value="OXIDOREDUCTASE, SHORT-CHAIN DEHYDROGENASE/REDUCTASE FAMILY (AFU_ORTHOLOGUE AFUA_5G02870)"/>
    <property type="match status" value="1"/>
</dbReference>
<dbReference type="SUPFAM" id="SSF51735">
    <property type="entry name" value="NAD(P)-binding Rossmann-fold domains"/>
    <property type="match status" value="1"/>
</dbReference>
<organism evidence="3 4">
    <name type="scientific">Nostoc punctiforme FACHB-252</name>
    <dbReference type="NCBI Taxonomy" id="1357509"/>
    <lineage>
        <taxon>Bacteria</taxon>
        <taxon>Bacillati</taxon>
        <taxon>Cyanobacteriota</taxon>
        <taxon>Cyanophyceae</taxon>
        <taxon>Nostocales</taxon>
        <taxon>Nostocaceae</taxon>
        <taxon>Nostoc</taxon>
    </lineage>
</organism>
<dbReference type="Proteomes" id="UP000606396">
    <property type="component" value="Unassembled WGS sequence"/>
</dbReference>
<evidence type="ECO:0000256" key="2">
    <source>
        <dbReference type="ARBA" id="ARBA00023002"/>
    </source>
</evidence>
<dbReference type="Pfam" id="PF13561">
    <property type="entry name" value="adh_short_C2"/>
    <property type="match status" value="1"/>
</dbReference>
<proteinExistence type="inferred from homology"/>
<sequence length="270" mass="28997">MSYSPYLLKGQKALVTGASSGIGEAIARNLALCGAAVVVNYHSEGEEAQKIVDDIKANNGEAFAVQADVSQEDQVKEMFRQTFQQFGTIDILVNNAGLQKDAPFVDMSLNQWNTVIAVNLTGQFLCAREAAKEFLRRGVRPQISSAAGKIICISSVHEIIPWAGHVNYAASKGGIKMMMQSIAQELAPHKIRVNSIAPGAIKTPINKSAWDTPQAEAKLLQLIPAKRVGDVEDIAKAAVWLASDDSDYVNGTTLFVDGGMTLYPGFTDNG</sequence>
<dbReference type="InterPro" id="IPR036291">
    <property type="entry name" value="NAD(P)-bd_dom_sf"/>
</dbReference>
<name>A0ABR8H2J2_NOSPU</name>
<dbReference type="RefSeq" id="WP_190947911.1">
    <property type="nucleotide sequence ID" value="NZ_JACJTC010000001.1"/>
</dbReference>
<dbReference type="InterPro" id="IPR020904">
    <property type="entry name" value="Sc_DH/Rdtase_CS"/>
</dbReference>
<dbReference type="PRINTS" id="PR00081">
    <property type="entry name" value="GDHRDH"/>
</dbReference>
<comment type="caution">
    <text evidence="3">The sequence shown here is derived from an EMBL/GenBank/DDBJ whole genome shotgun (WGS) entry which is preliminary data.</text>
</comment>
<dbReference type="NCBIfam" id="NF005559">
    <property type="entry name" value="PRK07231.1"/>
    <property type="match status" value="1"/>
</dbReference>
<dbReference type="CDD" id="cd05358">
    <property type="entry name" value="GlcDH_SDR_c"/>
    <property type="match status" value="1"/>
</dbReference>
<evidence type="ECO:0000256" key="1">
    <source>
        <dbReference type="ARBA" id="ARBA00006484"/>
    </source>
</evidence>
<dbReference type="NCBIfam" id="NF009466">
    <property type="entry name" value="PRK12826.1-2"/>
    <property type="match status" value="1"/>
</dbReference>
<evidence type="ECO:0000313" key="3">
    <source>
        <dbReference type="EMBL" id="MBD2609799.1"/>
    </source>
</evidence>
<dbReference type="PROSITE" id="PS00061">
    <property type="entry name" value="ADH_SHORT"/>
    <property type="match status" value="1"/>
</dbReference>
<dbReference type="InterPro" id="IPR002347">
    <property type="entry name" value="SDR_fam"/>
</dbReference>
<evidence type="ECO:0000313" key="4">
    <source>
        <dbReference type="Proteomes" id="UP000606396"/>
    </source>
</evidence>
<keyword evidence="2" id="KW-0560">Oxidoreductase</keyword>
<reference evidence="3 4" key="1">
    <citation type="journal article" date="2020" name="ISME J.">
        <title>Comparative genomics reveals insights into cyanobacterial evolution and habitat adaptation.</title>
        <authorList>
            <person name="Chen M.Y."/>
            <person name="Teng W.K."/>
            <person name="Zhao L."/>
            <person name="Hu C.X."/>
            <person name="Zhou Y.K."/>
            <person name="Han B.P."/>
            <person name="Song L.R."/>
            <person name="Shu W.S."/>
        </authorList>
    </citation>
    <scope>NUCLEOTIDE SEQUENCE [LARGE SCALE GENOMIC DNA]</scope>
    <source>
        <strain evidence="3 4">FACHB-252</strain>
    </source>
</reference>